<dbReference type="SUPFAM" id="SSF52540">
    <property type="entry name" value="P-loop containing nucleoside triphosphate hydrolases"/>
    <property type="match status" value="4"/>
</dbReference>
<keyword evidence="3" id="KW-0813">Transport</keyword>
<evidence type="ECO:0000256" key="8">
    <source>
        <dbReference type="ARBA" id="ARBA00022989"/>
    </source>
</evidence>
<comment type="caution">
    <text evidence="13">The sequence shown here is derived from an EMBL/GenBank/DDBJ whole genome shotgun (WGS) entry which is preliminary data.</text>
</comment>
<dbReference type="PANTHER" id="PTHR19229:SF274">
    <property type="entry name" value="ABC-TYPE ORGANIC ANION TRANSPORTER ABCA8"/>
    <property type="match status" value="1"/>
</dbReference>
<dbReference type="Proteomes" id="UP001623348">
    <property type="component" value="Unassembled WGS sequence"/>
</dbReference>
<keyword evidence="5" id="KW-0677">Repeat</keyword>
<feature type="transmembrane region" description="Helical" evidence="11">
    <location>
        <begin position="964"/>
        <end position="989"/>
    </location>
</feature>
<keyword evidence="9 11" id="KW-0472">Membrane</keyword>
<accession>A0ABC9XKM9</accession>
<keyword evidence="4 11" id="KW-0812">Transmembrane</keyword>
<feature type="region of interest" description="Disordered" evidence="10">
    <location>
        <begin position="1"/>
        <end position="26"/>
    </location>
</feature>
<comment type="similarity">
    <text evidence="2">Belongs to the ABC transporter superfamily. ABCA family.</text>
</comment>
<dbReference type="EMBL" id="BAAFJT010000018">
    <property type="protein sequence ID" value="GAB0197632.1"/>
    <property type="molecule type" value="Genomic_DNA"/>
</dbReference>
<dbReference type="GO" id="GO:0005524">
    <property type="term" value="F:ATP binding"/>
    <property type="evidence" value="ECO:0007669"/>
    <property type="project" value="UniProtKB-KW"/>
</dbReference>
<dbReference type="SMART" id="SM00382">
    <property type="entry name" value="AAA"/>
    <property type="match status" value="1"/>
</dbReference>
<dbReference type="GO" id="GO:0005886">
    <property type="term" value="C:plasma membrane"/>
    <property type="evidence" value="ECO:0007669"/>
    <property type="project" value="UniProtKB-ARBA"/>
</dbReference>
<dbReference type="Pfam" id="PF00005">
    <property type="entry name" value="ABC_tran"/>
    <property type="match status" value="2"/>
</dbReference>
<keyword evidence="14" id="KW-1185">Reference proteome</keyword>
<dbReference type="CDD" id="cd03263">
    <property type="entry name" value="ABC_subfamily_A"/>
    <property type="match status" value="1"/>
</dbReference>
<evidence type="ECO:0000259" key="12">
    <source>
        <dbReference type="PROSITE" id="PS50893"/>
    </source>
</evidence>
<keyword evidence="6" id="KW-0547">Nucleotide-binding</keyword>
<proteinExistence type="inferred from homology"/>
<keyword evidence="8 11" id="KW-1133">Transmembrane helix</keyword>
<feature type="transmembrane region" description="Helical" evidence="11">
    <location>
        <begin position="920"/>
        <end position="943"/>
    </location>
</feature>
<dbReference type="InterPro" id="IPR027417">
    <property type="entry name" value="P-loop_NTPase"/>
</dbReference>
<dbReference type="InterPro" id="IPR003593">
    <property type="entry name" value="AAA+_ATPase"/>
</dbReference>
<feature type="transmembrane region" description="Helical" evidence="11">
    <location>
        <begin position="1666"/>
        <end position="1687"/>
    </location>
</feature>
<dbReference type="InterPro" id="IPR017871">
    <property type="entry name" value="ABC_transporter-like_CS"/>
</dbReference>
<evidence type="ECO:0000256" key="4">
    <source>
        <dbReference type="ARBA" id="ARBA00022692"/>
    </source>
</evidence>
<evidence type="ECO:0000256" key="10">
    <source>
        <dbReference type="SAM" id="MobiDB-lite"/>
    </source>
</evidence>
<gene>
    <name evidence="13" type="ORF">GRJ2_002228600</name>
</gene>
<evidence type="ECO:0000256" key="3">
    <source>
        <dbReference type="ARBA" id="ARBA00022448"/>
    </source>
</evidence>
<evidence type="ECO:0000256" key="6">
    <source>
        <dbReference type="ARBA" id="ARBA00022741"/>
    </source>
</evidence>
<evidence type="ECO:0000256" key="2">
    <source>
        <dbReference type="ARBA" id="ARBA00008869"/>
    </source>
</evidence>
<sequence>MENTLSAGENAEDIQESLKNSSANPCSLMEKYSSDAEDEDRKFSDIMIEEVENEEKLETRGILEEGIIGVVFKDDFSYHLRFQSYSVVSSSDAFEHTDTCSNFSSDCVVPLYWYGGFLSVQASIDAAVIEMVNLEKYEPAFTPESYPFFNLYVILTLDSVLYLLLAIYFDKVLPGKYGVPYPPLCFLRPSYWFKPRSGLNNIKKIYMKKDKRIEALRGSAMIYNYKVSEVQDMEGIQAMVGICPQFNLHFEALTVKENLRTFAHIKGIQQKEVEQEVLLLDKPTAGLDPSSRHHVWTLLKERRAGRVTLFVTQSTEEADAHADRKAFLSNGSLQCVGSSLYLKRKWGIGYHLRMRINDLCDPELASSLVRQHIPDAVLKGQREGELCYMLPLENTHSFPDLFSHLESSLLQGVVNFEVSRTTLEDVFLKLEGEEATGQEGSEIEDFIAALKTQNLMPEMTLEENITSIPLHNGAIKISLENGSYQFTVMCSAEPINCFPVLVNILSNTFLQLLNSTARTRIWSEPFYNIQTPEVKSNIFFFCLGYMLLLAAGLPPHFAVSSMEDYKLCFALSVLGDPTVMLWDEPSVGMDLKGQRRTWKVIQNTVKSKEWAAVLSTQYLEEAAAMCDRVAILVSGQLRYIGSPEDLRSKFGTSYHLEVKMTDVGQSDALHAEILHLFPYAAQQERTSSLLIYKIPMEDALPLSQSFSKLEAAAKQNFKLEEYSLSLHTLQQEWMLSLLFLPLMFIVCTFMMNIRYPEVPYSYLGQLDDPAYDATGVTIAFTPITVTTRQIMNKVALNSIMTGIKLEALDNERALEEAWILNNEIIGVVFKDNFSYHLRFPTGNVVIPNDNFGYIDNCYNFSSRYCYSPRYWYKGFLSLQSSIDAAIIEVVTNHSVWEQMKSIAGVRMKSRSVIFSITLEYSYFMITIVMCFSPFMYFLSMNVVKEKKKLKVLMKTMGLQDIAFWTSKLAGSMGFLITFLFGCLSLAVLIENLPEPLKWFLSLFCPFAFNAGIAKDDVWVMALVNDSFFAFLSGKYGIPDPPFFCLKPSYWVRSRRGSTREMPRAVPSPEELFNDDIEPVPPEFMGKEAIRLNNVKKAYKKKDKKTEALRGLSLNIYEGQITALLGHSGAGKTTLLNVLSGLTLPSEGSASIYNYKLSEIGDREEIREMIGICPQFNLQFEVLTVKENLKTFAEIKGIKSKEVEQEVQNILELLDISNVQDTQAEKLSGGQKRKLSIGIAMLGNPQVLFLDEPTAGLDPVSRHQVWSLLKEHRAGRVILFSTQFMDEADILADRKAFISHGRLKCVGSSLFLKKKWGIGYHLRIHVSESCDLENITRLVKRYIPNVIFSGHSQYELRYKLPLENVNKFPDLFSGLDSCSNQGIINYGVSMTTLEDVFLRLEEEATVDQEDDHVLGEEWAEAGPRCPDETEPDSLLLSDTRKAAVDGLALWRQQVSTMAWVHFLKLKSSVKNLRSIIVIPLLLAFTPGTGIEDFIHTLESQDLTVEITSEENITEELKHNGAIKVSCKGQSYRFTVLCHVEAINCFPVLVNVISNALLRALNSTVHIRIWSHPFFSIDNPRFWDYFVSFYLVYMLLLFPGFPPHFAMGYMQDYKVGARAQLRISGLLPSAYWCGQALVDIPLCWLLLFSMFGLQFAMSNKISGNIDSLFLLIVGAFGYGISIVLFVYLISFGFRKGWNCDFWSFILIVVCFVSYIISRVMDFSTDETVSLYVVSLLIPVYPLLGLTTNFQQIFIEDADMFGVTPRNDVLIAVFAPYIHSVGFIFLLRCLEMKHGRAVLRKDPIFRISPRRESSHQHPEELEEEDEDVKAERAAVRNAIAAPSQEEDHMPAFLGYCPQEDPLWPDLTVHEHLQVYAAVKGVCKEDTDAAINRIVNALQLQDYLKKKPRKLSAGITRKLCFAVCMLGNPTVLLLDEPSTGMDPNGQHCIWKMIRAALNTKETGAILTTHYMEEAEAVCDRVAIMVSGQLRCIGSIQYLKNKFGKGYLLEIKVKDPERTDLLHAEILRIFPSAARQERFPSLLVYKVPMEDALPLSQTFSKLEEAKRNFNLEEYSFSLNTLAQAAQHELSVHTVSLLINLNQSVLAVLQDASIVPAQSGSDLCASFIALLI</sequence>
<protein>
    <submittedName>
        <fullName evidence="13">ATP-binding cassette sub-family A member 10-like</fullName>
    </submittedName>
</protein>
<reference evidence="13 14" key="1">
    <citation type="submission" date="2024-06" db="EMBL/GenBank/DDBJ databases">
        <title>The draft genome of Grus japonensis, version 3.</title>
        <authorList>
            <person name="Nabeshima K."/>
            <person name="Suzuki S."/>
            <person name="Onuma M."/>
        </authorList>
    </citation>
    <scope>NUCLEOTIDE SEQUENCE [LARGE SCALE GENOMIC DNA]</scope>
    <source>
        <strain evidence="13 14">451A</strain>
    </source>
</reference>
<dbReference type="PANTHER" id="PTHR19229">
    <property type="entry name" value="ATP-BINDING CASSETTE TRANSPORTER SUBFAMILY A ABCA"/>
    <property type="match status" value="1"/>
</dbReference>
<keyword evidence="7" id="KW-0067">ATP-binding</keyword>
<dbReference type="FunFam" id="3.40.50.300:FF:000436">
    <property type="entry name" value="ATP binding cassette subfamily A member 9"/>
    <property type="match status" value="1"/>
</dbReference>
<feature type="transmembrane region" description="Helical" evidence="11">
    <location>
        <begin position="1580"/>
        <end position="1599"/>
    </location>
</feature>
<evidence type="ECO:0000256" key="7">
    <source>
        <dbReference type="ARBA" id="ARBA00022840"/>
    </source>
</evidence>
<feature type="domain" description="ABC transporter" evidence="12">
    <location>
        <begin position="1738"/>
        <end position="2007"/>
    </location>
</feature>
<comment type="subcellular location">
    <subcellularLocation>
        <location evidence="1">Membrane</location>
        <topology evidence="1">Multi-pass membrane protein</topology>
    </subcellularLocation>
</comment>
<dbReference type="PROSITE" id="PS50893">
    <property type="entry name" value="ABC_TRANSPORTER_2"/>
    <property type="match status" value="2"/>
</dbReference>
<feature type="transmembrane region" description="Helical" evidence="11">
    <location>
        <begin position="1727"/>
        <end position="1747"/>
    </location>
</feature>
<dbReference type="FunFam" id="3.40.50.300:FF:000335">
    <property type="entry name" value="ATP binding cassette subfamily A member 5"/>
    <property type="match status" value="1"/>
</dbReference>
<evidence type="ECO:0000256" key="9">
    <source>
        <dbReference type="ARBA" id="ARBA00023136"/>
    </source>
</evidence>
<evidence type="ECO:0000313" key="14">
    <source>
        <dbReference type="Proteomes" id="UP001623348"/>
    </source>
</evidence>
<evidence type="ECO:0000313" key="13">
    <source>
        <dbReference type="EMBL" id="GAB0197632.1"/>
    </source>
</evidence>
<name>A0ABC9XKM9_GRUJA</name>
<dbReference type="InterPro" id="IPR003439">
    <property type="entry name" value="ABC_transporter-like_ATP-bd"/>
</dbReference>
<dbReference type="InterPro" id="IPR056264">
    <property type="entry name" value="R2_ABCA1-4-like"/>
</dbReference>
<dbReference type="Gene3D" id="3.40.50.300">
    <property type="entry name" value="P-loop containing nucleotide triphosphate hydrolases"/>
    <property type="match status" value="4"/>
</dbReference>
<evidence type="ECO:0000256" key="1">
    <source>
        <dbReference type="ARBA" id="ARBA00004141"/>
    </source>
</evidence>
<feature type="transmembrane region" description="Helical" evidence="11">
    <location>
        <begin position="1634"/>
        <end position="1654"/>
    </location>
</feature>
<evidence type="ECO:0000256" key="11">
    <source>
        <dbReference type="SAM" id="Phobius"/>
    </source>
</evidence>
<organism evidence="13 14">
    <name type="scientific">Grus japonensis</name>
    <name type="common">Japanese crane</name>
    <name type="synonym">Red-crowned crane</name>
    <dbReference type="NCBI Taxonomy" id="30415"/>
    <lineage>
        <taxon>Eukaryota</taxon>
        <taxon>Metazoa</taxon>
        <taxon>Chordata</taxon>
        <taxon>Craniata</taxon>
        <taxon>Vertebrata</taxon>
        <taxon>Euteleostomi</taxon>
        <taxon>Archelosauria</taxon>
        <taxon>Archosauria</taxon>
        <taxon>Dinosauria</taxon>
        <taxon>Saurischia</taxon>
        <taxon>Theropoda</taxon>
        <taxon>Coelurosauria</taxon>
        <taxon>Aves</taxon>
        <taxon>Neognathae</taxon>
        <taxon>Neoaves</taxon>
        <taxon>Gruiformes</taxon>
        <taxon>Gruidae</taxon>
        <taxon>Grus</taxon>
    </lineage>
</organism>
<dbReference type="InterPro" id="IPR026082">
    <property type="entry name" value="ABCA"/>
</dbReference>
<feature type="domain" description="ABC transporter" evidence="12">
    <location>
        <begin position="1089"/>
        <end position="1324"/>
    </location>
</feature>
<dbReference type="PROSITE" id="PS00211">
    <property type="entry name" value="ABC_TRANSPORTER_1"/>
    <property type="match status" value="1"/>
</dbReference>
<dbReference type="Pfam" id="PF23321">
    <property type="entry name" value="R1_ABCA1"/>
    <property type="match status" value="1"/>
</dbReference>
<feature type="transmembrane region" description="Helical" evidence="11">
    <location>
        <begin position="1767"/>
        <end position="1787"/>
    </location>
</feature>
<feature type="transmembrane region" description="Helical" evidence="11">
    <location>
        <begin position="1699"/>
        <end position="1715"/>
    </location>
</feature>
<evidence type="ECO:0000256" key="5">
    <source>
        <dbReference type="ARBA" id="ARBA00022737"/>
    </source>
</evidence>